<dbReference type="OrthoDB" id="6777363at2759"/>
<dbReference type="InterPro" id="IPR018497">
    <property type="entry name" value="Peptidase_M13_C"/>
</dbReference>
<evidence type="ECO:0000256" key="1">
    <source>
        <dbReference type="SAM" id="MobiDB-lite"/>
    </source>
</evidence>
<sequence length="842" mass="94103">MASPPSALLPSSPRHSRRSPSKTKGLIRSPDLSGYSSPKRPRNAQRRGQTASPNSVRTPEDDLPPRSTARRPRKYKTRAKYSDPRPESPTALHRAKPTPVQSSDASKTRPLGGPSSLGSGSSRATLLGPHAGQLEADEWGSIHPAGSVASDHSASFHRRRWTSTRLNCLAATLVSVAAVTLILLAHHLLSVRWKMAGLGKTLCTSGECLYHANLVANHIDRGADPCENFEAFACSRWEYAAGAYGYGTAIMRVQISHWFTEFEDVLAGGAALGAPGVRVRSMYDLCLSDVSHTASQSGVRALKSFMLARNLRWPEPPLPGVEPLGVLLDLAYHWRLGLWFDASRLHTTPVTGNARERSRTLLIEPGAFVGAWKAQHDSVRRSDGYDLYWKELHLAFSEPGETLRDVNISEIKEREAVILHELSTILYSTVRKPVRFPIEDVDRFTPAISKSTWTQEIAKKIVAVERTKLSLTPFESILASDIAILKVLNKLYARYDRQEILDHLSWFFVQVFASLADRRYLVHKYGSQILAEKRRHVFCATEVEASNQFLIAALYARLHSSGVARNRVVVRLEAVKQAALQKILNGTSWVEDFSRELIAAKVRNQQIVLWPPDDLLSDDALSEMYQNLREYRGSFIEYWLDAYNHKRTLLGDPRYEEAMKLARNFVLPYFEYDYVSNAVRVAIGAVDIPLYAAGSTAAVLYGGLGFSYATQLVKAFDEGGLTVDPHGAINDSWSPPSWKRKCSTDHRSPFPEIPALQVAHAAFRRALANDSRAPKRLMEDYTEEQVFFIMTCFTLCQLERSAERFYGGDCNRAVRNFAPFAEAFACPDGSKMNPNSRCPYFD</sequence>
<protein>
    <recommendedName>
        <fullName evidence="3">Peptidase M13 C-terminal domain-containing protein</fullName>
    </recommendedName>
</protein>
<dbReference type="GO" id="GO:0016485">
    <property type="term" value="P:protein processing"/>
    <property type="evidence" value="ECO:0007669"/>
    <property type="project" value="TreeGrafter"/>
</dbReference>
<name>A0A9J6GZV2_HAELO</name>
<keyword evidence="2" id="KW-1133">Transmembrane helix</keyword>
<evidence type="ECO:0000259" key="3">
    <source>
        <dbReference type="Pfam" id="PF01431"/>
    </source>
</evidence>
<organism evidence="4 5">
    <name type="scientific">Haemaphysalis longicornis</name>
    <name type="common">Bush tick</name>
    <dbReference type="NCBI Taxonomy" id="44386"/>
    <lineage>
        <taxon>Eukaryota</taxon>
        <taxon>Metazoa</taxon>
        <taxon>Ecdysozoa</taxon>
        <taxon>Arthropoda</taxon>
        <taxon>Chelicerata</taxon>
        <taxon>Arachnida</taxon>
        <taxon>Acari</taxon>
        <taxon>Parasitiformes</taxon>
        <taxon>Ixodida</taxon>
        <taxon>Ixodoidea</taxon>
        <taxon>Ixodidae</taxon>
        <taxon>Haemaphysalinae</taxon>
        <taxon>Haemaphysalis</taxon>
    </lineage>
</organism>
<feature type="region of interest" description="Disordered" evidence="1">
    <location>
        <begin position="1"/>
        <end position="126"/>
    </location>
</feature>
<dbReference type="Pfam" id="PF01431">
    <property type="entry name" value="Peptidase_M13"/>
    <property type="match status" value="1"/>
</dbReference>
<evidence type="ECO:0000256" key="2">
    <source>
        <dbReference type="SAM" id="Phobius"/>
    </source>
</evidence>
<proteinExistence type="predicted"/>
<evidence type="ECO:0000313" key="4">
    <source>
        <dbReference type="EMBL" id="KAH9380587.1"/>
    </source>
</evidence>
<dbReference type="VEuPathDB" id="VectorBase:HLOH_058042"/>
<keyword evidence="5" id="KW-1185">Reference proteome</keyword>
<feature type="compositionally biased region" description="Low complexity" evidence="1">
    <location>
        <begin position="108"/>
        <end position="126"/>
    </location>
</feature>
<keyword evidence="2" id="KW-0812">Transmembrane</keyword>
<dbReference type="InterPro" id="IPR024079">
    <property type="entry name" value="MetalloPept_cat_dom_sf"/>
</dbReference>
<dbReference type="AlphaFoldDB" id="A0A9J6GZV2"/>
<dbReference type="GO" id="GO:0005886">
    <property type="term" value="C:plasma membrane"/>
    <property type="evidence" value="ECO:0007669"/>
    <property type="project" value="TreeGrafter"/>
</dbReference>
<feature type="compositionally biased region" description="Polar residues" evidence="1">
    <location>
        <begin position="46"/>
        <end position="57"/>
    </location>
</feature>
<dbReference type="InterPro" id="IPR000718">
    <property type="entry name" value="Peptidase_M13"/>
</dbReference>
<comment type="caution">
    <text evidence="4">The sequence shown here is derived from an EMBL/GenBank/DDBJ whole genome shotgun (WGS) entry which is preliminary data.</text>
</comment>
<feature type="domain" description="Peptidase M13 C-terminal" evidence="3">
    <location>
        <begin position="755"/>
        <end position="838"/>
    </location>
</feature>
<dbReference type="EMBL" id="JABSTR010000010">
    <property type="protein sequence ID" value="KAH9380587.1"/>
    <property type="molecule type" value="Genomic_DNA"/>
</dbReference>
<feature type="compositionally biased region" description="Low complexity" evidence="1">
    <location>
        <begin position="1"/>
        <end position="13"/>
    </location>
</feature>
<dbReference type="Gene3D" id="3.40.390.10">
    <property type="entry name" value="Collagenase (Catalytic Domain)"/>
    <property type="match status" value="3"/>
</dbReference>
<keyword evidence="2" id="KW-0472">Membrane</keyword>
<dbReference type="OMA" id="MERFTNT"/>
<feature type="transmembrane region" description="Helical" evidence="2">
    <location>
        <begin position="166"/>
        <end position="189"/>
    </location>
</feature>
<evidence type="ECO:0000313" key="5">
    <source>
        <dbReference type="Proteomes" id="UP000821853"/>
    </source>
</evidence>
<accession>A0A9J6GZV2</accession>
<reference evidence="4 5" key="1">
    <citation type="journal article" date="2020" name="Cell">
        <title>Large-Scale Comparative Analyses of Tick Genomes Elucidate Their Genetic Diversity and Vector Capacities.</title>
        <authorList>
            <consortium name="Tick Genome and Microbiome Consortium (TIGMIC)"/>
            <person name="Jia N."/>
            <person name="Wang J."/>
            <person name="Shi W."/>
            <person name="Du L."/>
            <person name="Sun Y."/>
            <person name="Zhan W."/>
            <person name="Jiang J.F."/>
            <person name="Wang Q."/>
            <person name="Zhang B."/>
            <person name="Ji P."/>
            <person name="Bell-Sakyi L."/>
            <person name="Cui X.M."/>
            <person name="Yuan T.T."/>
            <person name="Jiang B.G."/>
            <person name="Yang W.F."/>
            <person name="Lam T.T."/>
            <person name="Chang Q.C."/>
            <person name="Ding S.J."/>
            <person name="Wang X.J."/>
            <person name="Zhu J.G."/>
            <person name="Ruan X.D."/>
            <person name="Zhao L."/>
            <person name="Wei J.T."/>
            <person name="Ye R.Z."/>
            <person name="Que T.C."/>
            <person name="Du C.H."/>
            <person name="Zhou Y.H."/>
            <person name="Cheng J.X."/>
            <person name="Dai P.F."/>
            <person name="Guo W.B."/>
            <person name="Han X.H."/>
            <person name="Huang E.J."/>
            <person name="Li L.F."/>
            <person name="Wei W."/>
            <person name="Gao Y.C."/>
            <person name="Liu J.Z."/>
            <person name="Shao H.Z."/>
            <person name="Wang X."/>
            <person name="Wang C.C."/>
            <person name="Yang T.C."/>
            <person name="Huo Q.B."/>
            <person name="Li W."/>
            <person name="Chen H.Y."/>
            <person name="Chen S.E."/>
            <person name="Zhou L.G."/>
            <person name="Ni X.B."/>
            <person name="Tian J.H."/>
            <person name="Sheng Y."/>
            <person name="Liu T."/>
            <person name="Pan Y.S."/>
            <person name="Xia L.Y."/>
            <person name="Li J."/>
            <person name="Zhao F."/>
            <person name="Cao W.C."/>
        </authorList>
    </citation>
    <scope>NUCLEOTIDE SEQUENCE [LARGE SCALE GENOMIC DNA]</scope>
    <source>
        <strain evidence="4">HaeL-2018</strain>
    </source>
</reference>
<dbReference type="SUPFAM" id="SSF55486">
    <property type="entry name" value="Metalloproteases ('zincins'), catalytic domain"/>
    <property type="match status" value="1"/>
</dbReference>
<dbReference type="Gene3D" id="1.10.1380.10">
    <property type="entry name" value="Neutral endopeptidase , domain2"/>
    <property type="match status" value="1"/>
</dbReference>
<dbReference type="GO" id="GO:0004222">
    <property type="term" value="F:metalloendopeptidase activity"/>
    <property type="evidence" value="ECO:0007669"/>
    <property type="project" value="InterPro"/>
</dbReference>
<dbReference type="Proteomes" id="UP000821853">
    <property type="component" value="Chromosome 8"/>
</dbReference>
<dbReference type="PROSITE" id="PS51885">
    <property type="entry name" value="NEPRILYSIN"/>
    <property type="match status" value="1"/>
</dbReference>
<dbReference type="PANTHER" id="PTHR11733">
    <property type="entry name" value="ZINC METALLOPROTEASE FAMILY M13 NEPRILYSIN-RELATED"/>
    <property type="match status" value="1"/>
</dbReference>
<dbReference type="PANTHER" id="PTHR11733:SF241">
    <property type="entry name" value="GH26575P-RELATED"/>
    <property type="match status" value="1"/>
</dbReference>
<gene>
    <name evidence="4" type="ORF">HPB48_020367</name>
</gene>
<feature type="compositionally biased region" description="Basic residues" evidence="1">
    <location>
        <begin position="68"/>
        <end position="79"/>
    </location>
</feature>
<dbReference type="InterPro" id="IPR042089">
    <property type="entry name" value="Peptidase_M13_dom_2"/>
</dbReference>